<evidence type="ECO:0000313" key="2">
    <source>
        <dbReference type="Proteomes" id="UP001055072"/>
    </source>
</evidence>
<organism evidence="1 2">
    <name type="scientific">Irpex rosettiformis</name>
    <dbReference type="NCBI Taxonomy" id="378272"/>
    <lineage>
        <taxon>Eukaryota</taxon>
        <taxon>Fungi</taxon>
        <taxon>Dikarya</taxon>
        <taxon>Basidiomycota</taxon>
        <taxon>Agaricomycotina</taxon>
        <taxon>Agaricomycetes</taxon>
        <taxon>Polyporales</taxon>
        <taxon>Irpicaceae</taxon>
        <taxon>Irpex</taxon>
    </lineage>
</organism>
<sequence length="470" mass="51170">MSVTKLWLVVLCYVALGVAEVRTITPRLPVAESEQLNWAAYSPYFPAADYKNPPVGCKVDQVNIIQRHGARYPTSGATRGILSALAKLKNVTNFTDSRLDFIKTFQYTLGKDDLVQFGADQSFDAGQVSFERYQNLFKGNNTPFVRSDISARVVASANNWTAGFTSASNNTLHPKLNVILGSGTNDTLDDSQCPAAGGPSNQTAAWEAIYAAPIAAKLNSAAPGANLTANDIFNLISLCPFETVASFNKSQWCTLFEQYSTAFPGFAYEGDLDKFYGTGYGQPLGPIQGVGYTNELLARLTTTPVLDATQVNHTLDANPSTFPLDRTLYVDFSHDDEIVAVVSAIGLFRQDVLLDPTEPDEGRTWRVSAIVPFSGRVVVERLSCGVYVRSEEEEEEEEEEEGEGEGGREGREGKEARVRILVQDEVQLLPFCGGDEDGICTLSAFVESQRFARENGYGEFAKCQAGSVSA</sequence>
<proteinExistence type="predicted"/>
<dbReference type="EMBL" id="MU274911">
    <property type="protein sequence ID" value="KAI0089281.1"/>
    <property type="molecule type" value="Genomic_DNA"/>
</dbReference>
<protein>
    <submittedName>
        <fullName evidence="1">Phytase</fullName>
    </submittedName>
</protein>
<dbReference type="Proteomes" id="UP001055072">
    <property type="component" value="Unassembled WGS sequence"/>
</dbReference>
<accession>A0ACB8U4Z5</accession>
<reference evidence="1" key="1">
    <citation type="journal article" date="2021" name="Environ. Microbiol.">
        <title>Gene family expansions and transcriptome signatures uncover fungal adaptations to wood decay.</title>
        <authorList>
            <person name="Hage H."/>
            <person name="Miyauchi S."/>
            <person name="Viragh M."/>
            <person name="Drula E."/>
            <person name="Min B."/>
            <person name="Chaduli D."/>
            <person name="Navarro D."/>
            <person name="Favel A."/>
            <person name="Norest M."/>
            <person name="Lesage-Meessen L."/>
            <person name="Balint B."/>
            <person name="Merenyi Z."/>
            <person name="de Eugenio L."/>
            <person name="Morin E."/>
            <person name="Martinez A.T."/>
            <person name="Baldrian P."/>
            <person name="Stursova M."/>
            <person name="Martinez M.J."/>
            <person name="Novotny C."/>
            <person name="Magnuson J.K."/>
            <person name="Spatafora J.W."/>
            <person name="Maurice S."/>
            <person name="Pangilinan J."/>
            <person name="Andreopoulos W."/>
            <person name="LaButti K."/>
            <person name="Hundley H."/>
            <person name="Na H."/>
            <person name="Kuo A."/>
            <person name="Barry K."/>
            <person name="Lipzen A."/>
            <person name="Henrissat B."/>
            <person name="Riley R."/>
            <person name="Ahrendt S."/>
            <person name="Nagy L.G."/>
            <person name="Grigoriev I.V."/>
            <person name="Martin F."/>
            <person name="Rosso M.N."/>
        </authorList>
    </citation>
    <scope>NUCLEOTIDE SEQUENCE</scope>
    <source>
        <strain evidence="1">CBS 384.51</strain>
    </source>
</reference>
<name>A0ACB8U4Z5_9APHY</name>
<keyword evidence="2" id="KW-1185">Reference proteome</keyword>
<comment type="caution">
    <text evidence="1">The sequence shown here is derived from an EMBL/GenBank/DDBJ whole genome shotgun (WGS) entry which is preliminary data.</text>
</comment>
<gene>
    <name evidence="1" type="ORF">BDY19DRAFT_993493</name>
</gene>
<evidence type="ECO:0000313" key="1">
    <source>
        <dbReference type="EMBL" id="KAI0089281.1"/>
    </source>
</evidence>